<dbReference type="SUPFAM" id="SSF48452">
    <property type="entry name" value="TPR-like"/>
    <property type="match status" value="1"/>
</dbReference>
<evidence type="ECO:0000256" key="3">
    <source>
        <dbReference type="ARBA" id="ARBA00022729"/>
    </source>
</evidence>
<dbReference type="InterPro" id="IPR012944">
    <property type="entry name" value="SusD_RagB_dom"/>
</dbReference>
<dbReference type="Gene3D" id="1.25.40.390">
    <property type="match status" value="1"/>
</dbReference>
<comment type="subcellular location">
    <subcellularLocation>
        <location evidence="1">Cell outer membrane</location>
    </subcellularLocation>
</comment>
<evidence type="ECO:0000313" key="10">
    <source>
        <dbReference type="Proteomes" id="UP001172083"/>
    </source>
</evidence>
<accession>A0ABT8KZU0</accession>
<evidence type="ECO:0000313" key="9">
    <source>
        <dbReference type="EMBL" id="MDN5210541.1"/>
    </source>
</evidence>
<reference evidence="9" key="1">
    <citation type="submission" date="2023-06" db="EMBL/GenBank/DDBJ databases">
        <title>Genomic of Agaribacillus aureum.</title>
        <authorList>
            <person name="Wang G."/>
        </authorList>
    </citation>
    <scope>NUCLEOTIDE SEQUENCE</scope>
    <source>
        <strain evidence="9">BMA12</strain>
    </source>
</reference>
<keyword evidence="5" id="KW-0998">Cell outer membrane</keyword>
<evidence type="ECO:0000256" key="4">
    <source>
        <dbReference type="ARBA" id="ARBA00023136"/>
    </source>
</evidence>
<evidence type="ECO:0000256" key="6">
    <source>
        <dbReference type="SAM" id="SignalP"/>
    </source>
</evidence>
<organism evidence="9 10">
    <name type="scientific">Agaribacillus aureus</name>
    <dbReference type="NCBI Taxonomy" id="3051825"/>
    <lineage>
        <taxon>Bacteria</taxon>
        <taxon>Pseudomonadati</taxon>
        <taxon>Bacteroidota</taxon>
        <taxon>Cytophagia</taxon>
        <taxon>Cytophagales</taxon>
        <taxon>Splendidivirgaceae</taxon>
        <taxon>Agaribacillus</taxon>
    </lineage>
</organism>
<evidence type="ECO:0000259" key="7">
    <source>
        <dbReference type="Pfam" id="PF07980"/>
    </source>
</evidence>
<dbReference type="InterPro" id="IPR011990">
    <property type="entry name" value="TPR-like_helical_dom_sf"/>
</dbReference>
<comment type="caution">
    <text evidence="9">The sequence shown here is derived from an EMBL/GenBank/DDBJ whole genome shotgun (WGS) entry which is preliminary data.</text>
</comment>
<feature type="signal peptide" evidence="6">
    <location>
        <begin position="1"/>
        <end position="21"/>
    </location>
</feature>
<sequence length="493" mass="55221">MKKIYNSKICFLLLILFITSACDDYLDVESETAVSSESVFQSQDGVLFALTGVYTRLKLKGFYGTEFALIGDAATDNGKIPSDRESAGANADRMPFAYTLNLNTTNTSTLWQDAYIVINNINNILENIDNATDINEDVRSQVIAEGRILRAWAYFSLVQLYSQDFNFTADQSHPGVPIVIATGIEDQPVRNTVGEVFNFIFTEMNESISVLQNNDAIGRDNDIYFLNYFSAVAMRAKMHFYVTNYAEALADADIVISQGPYSLVENYTTSLYEARGLGDLEFIDAWAGTVIVESESIFQLYVNEDNPEEVTTNRSIIDIYTSNNGNAAHAISNDLLSLYEAGDVRTNWYKIEDVDPHVFKYPGGFGDARDDTPYSVLRLTEFILMKAECEVRVNNADNVARDLVNLITLRAGASPIASSGNALIEDIITERRKEMAFEGNRLFDLKRLQRGFTRVDCILPENCTVVYPSNLYAWPIPQDELNGNPNIRQNDGY</sequence>
<proteinExistence type="inferred from homology"/>
<dbReference type="InterPro" id="IPR033985">
    <property type="entry name" value="SusD-like_N"/>
</dbReference>
<evidence type="ECO:0000256" key="1">
    <source>
        <dbReference type="ARBA" id="ARBA00004442"/>
    </source>
</evidence>
<evidence type="ECO:0000259" key="8">
    <source>
        <dbReference type="Pfam" id="PF14322"/>
    </source>
</evidence>
<feature type="chain" id="PRO_5045802030" evidence="6">
    <location>
        <begin position="22"/>
        <end position="493"/>
    </location>
</feature>
<protein>
    <submittedName>
        <fullName evidence="9">RagB/SusD family nutrient uptake outer membrane protein</fullName>
    </submittedName>
</protein>
<comment type="similarity">
    <text evidence="2">Belongs to the SusD family.</text>
</comment>
<keyword evidence="3 6" id="KW-0732">Signal</keyword>
<keyword evidence="10" id="KW-1185">Reference proteome</keyword>
<name>A0ABT8KZU0_9BACT</name>
<dbReference type="PROSITE" id="PS51257">
    <property type="entry name" value="PROKAR_LIPOPROTEIN"/>
    <property type="match status" value="1"/>
</dbReference>
<gene>
    <name evidence="9" type="ORF">QQ020_00740</name>
</gene>
<dbReference type="RefSeq" id="WP_346755885.1">
    <property type="nucleotide sequence ID" value="NZ_JAUJEB010000001.1"/>
</dbReference>
<keyword evidence="4" id="KW-0472">Membrane</keyword>
<feature type="domain" description="SusD-like N-terminal" evidence="8">
    <location>
        <begin position="24"/>
        <end position="214"/>
    </location>
</feature>
<dbReference type="Pfam" id="PF14322">
    <property type="entry name" value="SusD-like_3"/>
    <property type="match status" value="1"/>
</dbReference>
<dbReference type="EMBL" id="JAUJEB010000001">
    <property type="protein sequence ID" value="MDN5210541.1"/>
    <property type="molecule type" value="Genomic_DNA"/>
</dbReference>
<evidence type="ECO:0000256" key="5">
    <source>
        <dbReference type="ARBA" id="ARBA00023237"/>
    </source>
</evidence>
<dbReference type="Proteomes" id="UP001172083">
    <property type="component" value="Unassembled WGS sequence"/>
</dbReference>
<evidence type="ECO:0000256" key="2">
    <source>
        <dbReference type="ARBA" id="ARBA00006275"/>
    </source>
</evidence>
<feature type="domain" description="RagB/SusD" evidence="7">
    <location>
        <begin position="366"/>
        <end position="493"/>
    </location>
</feature>
<dbReference type="Pfam" id="PF07980">
    <property type="entry name" value="SusD_RagB"/>
    <property type="match status" value="1"/>
</dbReference>